<evidence type="ECO:0000259" key="7">
    <source>
        <dbReference type="Pfam" id="PF00892"/>
    </source>
</evidence>
<name>A0ABV4U131_9GAMM</name>
<feature type="transmembrane region" description="Helical" evidence="6">
    <location>
        <begin position="191"/>
        <end position="208"/>
    </location>
</feature>
<dbReference type="RefSeq" id="WP_373657296.1">
    <property type="nucleotide sequence ID" value="NZ_JBGUAW010000015.1"/>
</dbReference>
<dbReference type="InterPro" id="IPR000620">
    <property type="entry name" value="EamA_dom"/>
</dbReference>
<dbReference type="InterPro" id="IPR050638">
    <property type="entry name" value="AA-Vitamin_Transporters"/>
</dbReference>
<dbReference type="Pfam" id="PF00892">
    <property type="entry name" value="EamA"/>
    <property type="match status" value="2"/>
</dbReference>
<evidence type="ECO:0000256" key="3">
    <source>
        <dbReference type="ARBA" id="ARBA00022692"/>
    </source>
</evidence>
<evidence type="ECO:0000256" key="6">
    <source>
        <dbReference type="SAM" id="Phobius"/>
    </source>
</evidence>
<comment type="similarity">
    <text evidence="2">Belongs to the EamA transporter family.</text>
</comment>
<dbReference type="PANTHER" id="PTHR32322">
    <property type="entry name" value="INNER MEMBRANE TRANSPORTER"/>
    <property type="match status" value="1"/>
</dbReference>
<evidence type="ECO:0000313" key="8">
    <source>
        <dbReference type="EMBL" id="MFA9462506.1"/>
    </source>
</evidence>
<dbReference type="EMBL" id="JBGUAW010000015">
    <property type="protein sequence ID" value="MFA9462506.1"/>
    <property type="molecule type" value="Genomic_DNA"/>
</dbReference>
<evidence type="ECO:0000256" key="1">
    <source>
        <dbReference type="ARBA" id="ARBA00004141"/>
    </source>
</evidence>
<feature type="transmembrane region" description="Helical" evidence="6">
    <location>
        <begin position="220"/>
        <end position="239"/>
    </location>
</feature>
<gene>
    <name evidence="8" type="ORF">ACERLL_16990</name>
</gene>
<keyword evidence="3 6" id="KW-0812">Transmembrane</keyword>
<organism evidence="8 9">
    <name type="scientific">Thiohalorhabdus methylotrophus</name>
    <dbReference type="NCBI Taxonomy" id="3242694"/>
    <lineage>
        <taxon>Bacteria</taxon>
        <taxon>Pseudomonadati</taxon>
        <taxon>Pseudomonadota</taxon>
        <taxon>Gammaproteobacteria</taxon>
        <taxon>Thiohalorhabdales</taxon>
        <taxon>Thiohalorhabdaceae</taxon>
        <taxon>Thiohalorhabdus</taxon>
    </lineage>
</organism>
<dbReference type="PANTHER" id="PTHR32322:SF2">
    <property type="entry name" value="EAMA DOMAIN-CONTAINING PROTEIN"/>
    <property type="match status" value="1"/>
</dbReference>
<dbReference type="Proteomes" id="UP001575181">
    <property type="component" value="Unassembled WGS sequence"/>
</dbReference>
<feature type="transmembrane region" description="Helical" evidence="6">
    <location>
        <begin position="153"/>
        <end position="171"/>
    </location>
</feature>
<feature type="domain" description="EamA" evidence="7">
    <location>
        <begin position="13"/>
        <end position="140"/>
    </location>
</feature>
<evidence type="ECO:0000313" key="9">
    <source>
        <dbReference type="Proteomes" id="UP001575181"/>
    </source>
</evidence>
<evidence type="ECO:0000256" key="5">
    <source>
        <dbReference type="ARBA" id="ARBA00023136"/>
    </source>
</evidence>
<feature type="transmembrane region" description="Helical" evidence="6">
    <location>
        <begin position="67"/>
        <end position="90"/>
    </location>
</feature>
<protein>
    <submittedName>
        <fullName evidence="8">DMT family transporter</fullName>
    </submittedName>
</protein>
<evidence type="ECO:0000256" key="2">
    <source>
        <dbReference type="ARBA" id="ARBA00007362"/>
    </source>
</evidence>
<accession>A0ABV4U131</accession>
<dbReference type="SUPFAM" id="SSF103481">
    <property type="entry name" value="Multidrug resistance efflux transporter EmrE"/>
    <property type="match status" value="2"/>
</dbReference>
<feature type="domain" description="EamA" evidence="7">
    <location>
        <begin position="182"/>
        <end position="293"/>
    </location>
</feature>
<dbReference type="InterPro" id="IPR037185">
    <property type="entry name" value="EmrE-like"/>
</dbReference>
<comment type="caution">
    <text evidence="8">The sequence shown here is derived from an EMBL/GenBank/DDBJ whole genome shotgun (WGS) entry which is preliminary data.</text>
</comment>
<proteinExistence type="inferred from homology"/>
<comment type="subcellular location">
    <subcellularLocation>
        <location evidence="1">Membrane</location>
        <topology evidence="1">Multi-pass membrane protein</topology>
    </subcellularLocation>
</comment>
<feature type="transmembrane region" description="Helical" evidence="6">
    <location>
        <begin position="36"/>
        <end position="55"/>
    </location>
</feature>
<evidence type="ECO:0000256" key="4">
    <source>
        <dbReference type="ARBA" id="ARBA00022989"/>
    </source>
</evidence>
<sequence>MSSYLGRILGLELLFVLLWNSGFIGAEYGLPYTGPWSLLFWRYVALAGLLGLWLAANGRLSWPGNRAVGHTALVGVLAHGVWLACVLVALDMAVPAGIVALVTALQPLLTGALSGPVLGERTDARQWLGLVLGFTGVVIAVGARLSQDAATPALGYLIPFGSVVGITIASLLQRRWAQAGTSASLPLDTTLFYQSVATALALMLPAWWLEGFAVQWAPPFLATMGWLIVAVSLGAYWAMWRLLARDEATRVASLFYLSPPVTMLMAWAAFGDGLIATDVLGLAVAGAGVMLVYRIGARRPATASKPSE</sequence>
<feature type="transmembrane region" description="Helical" evidence="6">
    <location>
        <begin position="96"/>
        <end position="115"/>
    </location>
</feature>
<feature type="transmembrane region" description="Helical" evidence="6">
    <location>
        <begin position="251"/>
        <end position="269"/>
    </location>
</feature>
<feature type="transmembrane region" description="Helical" evidence="6">
    <location>
        <begin position="275"/>
        <end position="295"/>
    </location>
</feature>
<keyword evidence="5 6" id="KW-0472">Membrane</keyword>
<keyword evidence="9" id="KW-1185">Reference proteome</keyword>
<feature type="transmembrane region" description="Helical" evidence="6">
    <location>
        <begin position="127"/>
        <end position="147"/>
    </location>
</feature>
<keyword evidence="4 6" id="KW-1133">Transmembrane helix</keyword>
<reference evidence="8 9" key="1">
    <citation type="submission" date="2024-08" db="EMBL/GenBank/DDBJ databases">
        <title>Whole-genome sequencing of halo(alkali)philic microorganisms from hypersaline lakes.</title>
        <authorList>
            <person name="Sorokin D.Y."/>
            <person name="Merkel A.Y."/>
            <person name="Messina E."/>
            <person name="Yakimov M."/>
        </authorList>
    </citation>
    <scope>NUCLEOTIDE SEQUENCE [LARGE SCALE GENOMIC DNA]</scope>
    <source>
        <strain evidence="8 9">Cl-TMA</strain>
    </source>
</reference>